<accession>A0ABZ2SPG9</accession>
<proteinExistence type="predicted"/>
<evidence type="ECO:0000313" key="2">
    <source>
        <dbReference type="Proteomes" id="UP000664701"/>
    </source>
</evidence>
<name>A0ABZ2SPG9_9ENTE</name>
<organism evidence="1 2">
    <name type="scientific">Candidatus Enterococcus lowellii</name>
    <dbReference type="NCBI Taxonomy" id="2230877"/>
    <lineage>
        <taxon>Bacteria</taxon>
        <taxon>Bacillati</taxon>
        <taxon>Bacillota</taxon>
        <taxon>Bacilli</taxon>
        <taxon>Lactobacillales</taxon>
        <taxon>Enterococcaceae</taxon>
        <taxon>Enterococcus</taxon>
    </lineage>
</organism>
<dbReference type="Proteomes" id="UP000664701">
    <property type="component" value="Chromosome"/>
</dbReference>
<evidence type="ECO:0000313" key="1">
    <source>
        <dbReference type="EMBL" id="WYJ77412.1"/>
    </source>
</evidence>
<evidence type="ECO:0008006" key="3">
    <source>
        <dbReference type="Google" id="ProtNLM"/>
    </source>
</evidence>
<dbReference type="EMBL" id="CP147251">
    <property type="protein sequence ID" value="WYJ77412.1"/>
    <property type="molecule type" value="Genomic_DNA"/>
</dbReference>
<protein>
    <recommendedName>
        <fullName evidence="3">HEAT repeat domain-containing protein</fullName>
    </recommendedName>
</protein>
<sequence>MNLIKRLFTKKQNGEENVFENNLDSQKISEKESDGWEAIPTFIEMNPKDYERISVIVTAIAAGDRPDSQFVIKRILQRNPEARTVAIISASLVSELADDSQLFVKSIAKKKIDSI</sequence>
<dbReference type="RefSeq" id="WP_207940458.1">
    <property type="nucleotide sequence ID" value="NZ_CP147251.1"/>
</dbReference>
<reference evidence="1 2" key="1">
    <citation type="submission" date="2021-03" db="EMBL/GenBank/DDBJ databases">
        <authorList>
            <person name="Gilmore M.S."/>
            <person name="Schwartzman J."/>
            <person name="Van Tyne D."/>
            <person name="Martin M."/>
            <person name="Earl A.M."/>
            <person name="Manson A.L."/>
            <person name="Straub T."/>
            <person name="Salamzade R."/>
            <person name="Saavedra J."/>
            <person name="Lebreton F."/>
            <person name="Prichula J."/>
            <person name="Schaufler K."/>
            <person name="Gaca A."/>
            <person name="Sgardioli B."/>
            <person name="Wagenaar J."/>
            <person name="Strong T."/>
        </authorList>
    </citation>
    <scope>NUCLEOTIDE SEQUENCE [LARGE SCALE GENOMIC DNA]</scope>
    <source>
        <strain evidence="1 2">DIV2402</strain>
    </source>
</reference>
<gene>
    <name evidence="1" type="ORF">DOK78_002050</name>
</gene>
<keyword evidence="2" id="KW-1185">Reference proteome</keyword>
<reference evidence="1 2" key="2">
    <citation type="submission" date="2024-03" db="EMBL/GenBank/DDBJ databases">
        <title>The Genome Sequence of Enterococcus sp. DIV2402.</title>
        <authorList>
            <consortium name="The Broad Institute Genomics Platform"/>
            <consortium name="The Broad Institute Microbial Omics Core"/>
            <consortium name="The Broad Institute Genomic Center for Infectious Diseases"/>
            <person name="Earl A."/>
            <person name="Manson A."/>
            <person name="Gilmore M."/>
            <person name="Schwartman J."/>
            <person name="Shea T."/>
            <person name="Abouelleil A."/>
            <person name="Cao P."/>
            <person name="Chapman S."/>
            <person name="Cusick C."/>
            <person name="Young S."/>
            <person name="Neafsey D."/>
            <person name="Nusbaum C."/>
            <person name="Birren B."/>
        </authorList>
    </citation>
    <scope>NUCLEOTIDE SEQUENCE [LARGE SCALE GENOMIC DNA]</scope>
    <source>
        <strain evidence="1 2">DIV2402</strain>
    </source>
</reference>